<dbReference type="InterPro" id="IPR029069">
    <property type="entry name" value="HotDog_dom_sf"/>
</dbReference>
<dbReference type="Proteomes" id="UP000319383">
    <property type="component" value="Chromosome"/>
</dbReference>
<organism evidence="2 3">
    <name type="scientific">Symmachiella dynata</name>
    <dbReference type="NCBI Taxonomy" id="2527995"/>
    <lineage>
        <taxon>Bacteria</taxon>
        <taxon>Pseudomonadati</taxon>
        <taxon>Planctomycetota</taxon>
        <taxon>Planctomycetia</taxon>
        <taxon>Planctomycetales</taxon>
        <taxon>Planctomycetaceae</taxon>
        <taxon>Symmachiella</taxon>
    </lineage>
</organism>
<evidence type="ECO:0000313" key="3">
    <source>
        <dbReference type="Proteomes" id="UP000319383"/>
    </source>
</evidence>
<keyword evidence="3" id="KW-1185">Reference proteome</keyword>
<evidence type="ECO:0000313" key="2">
    <source>
        <dbReference type="EMBL" id="QDU47103.1"/>
    </source>
</evidence>
<dbReference type="PANTHER" id="PTHR30272:SF1">
    <property type="entry name" value="3-HYDROXYACYL-[ACYL-CARRIER-PROTEIN] DEHYDRATASE"/>
    <property type="match status" value="1"/>
</dbReference>
<dbReference type="InterPro" id="IPR013114">
    <property type="entry name" value="FabA_FabZ"/>
</dbReference>
<name>A0A517ZX90_9PLAN</name>
<dbReference type="Pfam" id="PF07977">
    <property type="entry name" value="FabA"/>
    <property type="match status" value="1"/>
</dbReference>
<dbReference type="CDD" id="cd01288">
    <property type="entry name" value="FabZ"/>
    <property type="match status" value="1"/>
</dbReference>
<keyword evidence="1 2" id="KW-0456">Lyase</keyword>
<dbReference type="RefSeq" id="WP_145379768.1">
    <property type="nucleotide sequence ID" value="NZ_CAXBED010000245.1"/>
</dbReference>
<dbReference type="PANTHER" id="PTHR30272">
    <property type="entry name" value="3-HYDROXYACYL-[ACYL-CARRIER-PROTEIN] DEHYDRATASE"/>
    <property type="match status" value="1"/>
</dbReference>
<sequence>MRWIWIDRFTEFESGSHATAVKNVTLAEEHLHDHYPGFPVMPGSLIMEGLAQTGGILLGEKNDFEHVVILAKIPKCEFHSWACPGDKLTYKVNLVESSEQGGMVECTATAGDRLVAEAEIVFAHVDKTRPEAAAIDQKNFVFSMRLLGVMDVGKAGDGSTKISVKAESH</sequence>
<dbReference type="SUPFAM" id="SSF54637">
    <property type="entry name" value="Thioesterase/thiol ester dehydrase-isomerase"/>
    <property type="match status" value="1"/>
</dbReference>
<dbReference type="EMBL" id="CP036276">
    <property type="protein sequence ID" value="QDU47103.1"/>
    <property type="molecule type" value="Genomic_DNA"/>
</dbReference>
<dbReference type="KEGG" id="sdyn:Mal52_56310"/>
<dbReference type="AlphaFoldDB" id="A0A517ZX90"/>
<protein>
    <submittedName>
        <fullName evidence="2">3-hydroxyacyl-[acyl-carrier-protein] dehydratase FabZ</fullName>
        <ecNumber evidence="2">4.2.1.59</ecNumber>
    </submittedName>
</protein>
<dbReference type="Gene3D" id="3.10.129.10">
    <property type="entry name" value="Hotdog Thioesterase"/>
    <property type="match status" value="1"/>
</dbReference>
<accession>A0A517ZX90</accession>
<gene>
    <name evidence="2" type="primary">fabZ_4</name>
    <name evidence="2" type="ORF">Mal52_56310</name>
</gene>
<reference evidence="2 3" key="1">
    <citation type="submission" date="2019-02" db="EMBL/GenBank/DDBJ databases">
        <title>Deep-cultivation of Planctomycetes and their phenomic and genomic characterization uncovers novel biology.</title>
        <authorList>
            <person name="Wiegand S."/>
            <person name="Jogler M."/>
            <person name="Boedeker C."/>
            <person name="Pinto D."/>
            <person name="Vollmers J."/>
            <person name="Rivas-Marin E."/>
            <person name="Kohn T."/>
            <person name="Peeters S.H."/>
            <person name="Heuer A."/>
            <person name="Rast P."/>
            <person name="Oberbeckmann S."/>
            <person name="Bunk B."/>
            <person name="Jeske O."/>
            <person name="Meyerdierks A."/>
            <person name="Storesund J.E."/>
            <person name="Kallscheuer N."/>
            <person name="Luecker S."/>
            <person name="Lage O.M."/>
            <person name="Pohl T."/>
            <person name="Merkel B.J."/>
            <person name="Hornburger P."/>
            <person name="Mueller R.-W."/>
            <person name="Bruemmer F."/>
            <person name="Labrenz M."/>
            <person name="Spormann A.M."/>
            <person name="Op den Camp H."/>
            <person name="Overmann J."/>
            <person name="Amann R."/>
            <person name="Jetten M.S.M."/>
            <person name="Mascher T."/>
            <person name="Medema M.H."/>
            <person name="Devos D.P."/>
            <person name="Kaster A.-K."/>
            <person name="Ovreas L."/>
            <person name="Rohde M."/>
            <person name="Galperin M.Y."/>
            <person name="Jogler C."/>
        </authorList>
    </citation>
    <scope>NUCLEOTIDE SEQUENCE [LARGE SCALE GENOMIC DNA]</scope>
    <source>
        <strain evidence="2 3">Mal52</strain>
    </source>
</reference>
<evidence type="ECO:0000256" key="1">
    <source>
        <dbReference type="ARBA" id="ARBA00023239"/>
    </source>
</evidence>
<dbReference type="GO" id="GO:0019171">
    <property type="term" value="F:(3R)-hydroxyacyl-[acyl-carrier-protein] dehydratase activity"/>
    <property type="evidence" value="ECO:0007669"/>
    <property type="project" value="UniProtKB-EC"/>
</dbReference>
<proteinExistence type="predicted"/>
<dbReference type="OrthoDB" id="270809at2"/>
<dbReference type="EC" id="4.2.1.59" evidence="2"/>